<organism evidence="1 2">
    <name type="scientific">Ridgeia piscesae</name>
    <name type="common">Tubeworm</name>
    <dbReference type="NCBI Taxonomy" id="27915"/>
    <lineage>
        <taxon>Eukaryota</taxon>
        <taxon>Metazoa</taxon>
        <taxon>Spiralia</taxon>
        <taxon>Lophotrochozoa</taxon>
        <taxon>Annelida</taxon>
        <taxon>Polychaeta</taxon>
        <taxon>Sedentaria</taxon>
        <taxon>Canalipalpata</taxon>
        <taxon>Sabellida</taxon>
        <taxon>Siboglinidae</taxon>
        <taxon>Ridgeia</taxon>
    </lineage>
</organism>
<name>A0AAD9L4Y3_RIDPI</name>
<evidence type="ECO:0000313" key="2">
    <source>
        <dbReference type="Proteomes" id="UP001209878"/>
    </source>
</evidence>
<proteinExistence type="predicted"/>
<protein>
    <submittedName>
        <fullName evidence="1">Uncharacterized protein</fullName>
    </submittedName>
</protein>
<dbReference type="EMBL" id="JAODUO010000323">
    <property type="protein sequence ID" value="KAK2183119.1"/>
    <property type="molecule type" value="Genomic_DNA"/>
</dbReference>
<keyword evidence="2" id="KW-1185">Reference proteome</keyword>
<dbReference type="AlphaFoldDB" id="A0AAD9L4Y3"/>
<gene>
    <name evidence="1" type="ORF">NP493_323g06083</name>
</gene>
<accession>A0AAD9L4Y3</accession>
<sequence>MHVTSFGASYTTSSVVDRSIVIPMRQQFCVELYDLCYWQLVTMECDSRTTVSFDAEFTPSTDQAYRG</sequence>
<dbReference type="Proteomes" id="UP001209878">
    <property type="component" value="Unassembled WGS sequence"/>
</dbReference>
<evidence type="ECO:0000313" key="1">
    <source>
        <dbReference type="EMBL" id="KAK2183119.1"/>
    </source>
</evidence>
<reference evidence="1" key="1">
    <citation type="journal article" date="2023" name="Mol. Biol. Evol.">
        <title>Third-Generation Sequencing Reveals the Adaptive Role of the Epigenome in Three Deep-Sea Polychaetes.</title>
        <authorList>
            <person name="Perez M."/>
            <person name="Aroh O."/>
            <person name="Sun Y."/>
            <person name="Lan Y."/>
            <person name="Juniper S.K."/>
            <person name="Young C.R."/>
            <person name="Angers B."/>
            <person name="Qian P.Y."/>
        </authorList>
    </citation>
    <scope>NUCLEOTIDE SEQUENCE</scope>
    <source>
        <strain evidence="1">R07B-5</strain>
    </source>
</reference>
<comment type="caution">
    <text evidence="1">The sequence shown here is derived from an EMBL/GenBank/DDBJ whole genome shotgun (WGS) entry which is preliminary data.</text>
</comment>